<organism evidence="2 3">
    <name type="scientific">Heterodermia speciosa</name>
    <dbReference type="NCBI Taxonomy" id="116794"/>
    <lineage>
        <taxon>Eukaryota</taxon>
        <taxon>Fungi</taxon>
        <taxon>Dikarya</taxon>
        <taxon>Ascomycota</taxon>
        <taxon>Pezizomycotina</taxon>
        <taxon>Lecanoromycetes</taxon>
        <taxon>OSLEUM clade</taxon>
        <taxon>Lecanoromycetidae</taxon>
        <taxon>Caliciales</taxon>
        <taxon>Physciaceae</taxon>
        <taxon>Heterodermia</taxon>
    </lineage>
</organism>
<evidence type="ECO:0000313" key="3">
    <source>
        <dbReference type="Proteomes" id="UP000664521"/>
    </source>
</evidence>
<evidence type="ECO:0000256" key="1">
    <source>
        <dbReference type="SAM" id="MobiDB-lite"/>
    </source>
</evidence>
<dbReference type="Proteomes" id="UP000664521">
    <property type="component" value="Unassembled WGS sequence"/>
</dbReference>
<feature type="region of interest" description="Disordered" evidence="1">
    <location>
        <begin position="123"/>
        <end position="162"/>
    </location>
</feature>
<sequence length="199" mass="21881">MASTSSSYYTLRFTCTLSITIPCSSTSPDHGKTYPIDKPCPQCAPHPHLIPVIFDQAHWDEMQALKAARKRTDSVGTQRDALSLTSASDQSETRSVLSSDSRCSARSRIAEGFERLRGLVRREEGKRGRGGRDGSVTGRFARNGLTAKGDGEEGVRARVKGEEGRKGKEREIKAKLDEVEREVVVEKVTGFEQALRVLA</sequence>
<proteinExistence type="predicted"/>
<gene>
    <name evidence="2" type="ORF">HETSPECPRED_002599</name>
</gene>
<feature type="compositionally biased region" description="Basic and acidic residues" evidence="1">
    <location>
        <begin position="149"/>
        <end position="162"/>
    </location>
</feature>
<feature type="compositionally biased region" description="Basic and acidic residues" evidence="1">
    <location>
        <begin position="123"/>
        <end position="132"/>
    </location>
</feature>
<reference evidence="2" key="1">
    <citation type="submission" date="2021-03" db="EMBL/GenBank/DDBJ databases">
        <authorList>
            <person name="Tagirdzhanova G."/>
        </authorList>
    </citation>
    <scope>NUCLEOTIDE SEQUENCE</scope>
</reference>
<keyword evidence="3" id="KW-1185">Reference proteome</keyword>
<dbReference type="EMBL" id="CAJPDS010000016">
    <property type="protein sequence ID" value="CAF9915849.1"/>
    <property type="molecule type" value="Genomic_DNA"/>
</dbReference>
<protein>
    <submittedName>
        <fullName evidence="2">Uncharacterized protein</fullName>
    </submittedName>
</protein>
<name>A0A8H3IJE4_9LECA</name>
<evidence type="ECO:0000313" key="2">
    <source>
        <dbReference type="EMBL" id="CAF9915849.1"/>
    </source>
</evidence>
<comment type="caution">
    <text evidence="2">The sequence shown here is derived from an EMBL/GenBank/DDBJ whole genome shotgun (WGS) entry which is preliminary data.</text>
</comment>
<accession>A0A8H3IJE4</accession>
<feature type="compositionally biased region" description="Polar residues" evidence="1">
    <location>
        <begin position="83"/>
        <end position="101"/>
    </location>
</feature>
<feature type="region of interest" description="Disordered" evidence="1">
    <location>
        <begin position="70"/>
        <end position="101"/>
    </location>
</feature>
<dbReference type="AlphaFoldDB" id="A0A8H3IJE4"/>